<dbReference type="AlphaFoldDB" id="A0A814AV41"/>
<sequence length="95" mass="10846">MFIKPQTKMMRMVCKQASSMREPYRNPPWLTHAGSNVDRQEKNVKKETQTPKSINKKTSKIQATSSIRKDRTSNELKNSNKVTAAVASNKKLPKI</sequence>
<name>A0A814AV41_ADIRI</name>
<dbReference type="EMBL" id="CAJNOR010000454">
    <property type="protein sequence ID" value="CAF0919450.1"/>
    <property type="molecule type" value="Genomic_DNA"/>
</dbReference>
<dbReference type="Proteomes" id="UP000663828">
    <property type="component" value="Unassembled WGS sequence"/>
</dbReference>
<feature type="compositionally biased region" description="Basic and acidic residues" evidence="1">
    <location>
        <begin position="38"/>
        <end position="49"/>
    </location>
</feature>
<organism evidence="2 3">
    <name type="scientific">Adineta ricciae</name>
    <name type="common">Rotifer</name>
    <dbReference type="NCBI Taxonomy" id="249248"/>
    <lineage>
        <taxon>Eukaryota</taxon>
        <taxon>Metazoa</taxon>
        <taxon>Spiralia</taxon>
        <taxon>Gnathifera</taxon>
        <taxon>Rotifera</taxon>
        <taxon>Eurotatoria</taxon>
        <taxon>Bdelloidea</taxon>
        <taxon>Adinetida</taxon>
        <taxon>Adinetidae</taxon>
        <taxon>Adineta</taxon>
    </lineage>
</organism>
<reference evidence="2" key="1">
    <citation type="submission" date="2021-02" db="EMBL/GenBank/DDBJ databases">
        <authorList>
            <person name="Nowell W R."/>
        </authorList>
    </citation>
    <scope>NUCLEOTIDE SEQUENCE</scope>
</reference>
<proteinExistence type="predicted"/>
<evidence type="ECO:0000256" key="1">
    <source>
        <dbReference type="SAM" id="MobiDB-lite"/>
    </source>
</evidence>
<gene>
    <name evidence="2" type="ORF">XAT740_LOCUS8955</name>
</gene>
<evidence type="ECO:0000313" key="3">
    <source>
        <dbReference type="Proteomes" id="UP000663828"/>
    </source>
</evidence>
<accession>A0A814AV41</accession>
<keyword evidence="3" id="KW-1185">Reference proteome</keyword>
<evidence type="ECO:0000313" key="2">
    <source>
        <dbReference type="EMBL" id="CAF0919450.1"/>
    </source>
</evidence>
<feature type="region of interest" description="Disordered" evidence="1">
    <location>
        <begin position="18"/>
        <end position="95"/>
    </location>
</feature>
<comment type="caution">
    <text evidence="2">The sequence shown here is derived from an EMBL/GenBank/DDBJ whole genome shotgun (WGS) entry which is preliminary data.</text>
</comment>
<protein>
    <submittedName>
        <fullName evidence="2">Uncharacterized protein</fullName>
    </submittedName>
</protein>